<dbReference type="Gene3D" id="3.30.565.10">
    <property type="entry name" value="Histidine kinase-like ATPase, C-terminal domain"/>
    <property type="match status" value="1"/>
</dbReference>
<dbReference type="RefSeq" id="WP_264140533.1">
    <property type="nucleotide sequence ID" value="NZ_JAOYOD010000012.1"/>
</dbReference>
<name>A0ABT3D1B4_9BACT</name>
<evidence type="ECO:0000313" key="2">
    <source>
        <dbReference type="EMBL" id="MCV9389550.1"/>
    </source>
</evidence>
<dbReference type="Pfam" id="PF02518">
    <property type="entry name" value="HATPase_c"/>
    <property type="match status" value="1"/>
</dbReference>
<dbReference type="GO" id="GO:0005524">
    <property type="term" value="F:ATP binding"/>
    <property type="evidence" value="ECO:0007669"/>
    <property type="project" value="UniProtKB-KW"/>
</dbReference>
<accession>A0ABT3D1B4</accession>
<gene>
    <name evidence="2" type="ORF">N7U62_23080</name>
</gene>
<evidence type="ECO:0000259" key="1">
    <source>
        <dbReference type="Pfam" id="PF02518"/>
    </source>
</evidence>
<comment type="caution">
    <text evidence="2">The sequence shown here is derived from an EMBL/GenBank/DDBJ whole genome shotgun (WGS) entry which is preliminary data.</text>
</comment>
<keyword evidence="2" id="KW-0547">Nucleotide-binding</keyword>
<protein>
    <submittedName>
        <fullName evidence="2">ATP-binding protein</fullName>
    </submittedName>
</protein>
<proteinExistence type="predicted"/>
<feature type="domain" description="Histidine kinase/HSP90-like ATPase" evidence="1">
    <location>
        <begin position="8"/>
        <end position="77"/>
    </location>
</feature>
<keyword evidence="3" id="KW-1185">Reference proteome</keyword>
<dbReference type="InterPro" id="IPR036890">
    <property type="entry name" value="HATPase_C_sf"/>
</dbReference>
<sequence length="83" mass="9274">MQINISAEEPSIKVTTLDYAHGIMIKITDHGIGMSKDLVSKIFDKFYRIPTRQPARCQRLWLGAGLCKKHGGGSTEVTNRSKK</sequence>
<dbReference type="SUPFAM" id="SSF55874">
    <property type="entry name" value="ATPase domain of HSP90 chaperone/DNA topoisomerase II/histidine kinase"/>
    <property type="match status" value="1"/>
</dbReference>
<dbReference type="Proteomes" id="UP001300692">
    <property type="component" value="Unassembled WGS sequence"/>
</dbReference>
<keyword evidence="2" id="KW-0067">ATP-binding</keyword>
<organism evidence="2 3">
    <name type="scientific">Reichenbachiella ulvae</name>
    <dbReference type="NCBI Taxonomy" id="2980104"/>
    <lineage>
        <taxon>Bacteria</taxon>
        <taxon>Pseudomonadati</taxon>
        <taxon>Bacteroidota</taxon>
        <taxon>Cytophagia</taxon>
        <taxon>Cytophagales</taxon>
        <taxon>Reichenbachiellaceae</taxon>
        <taxon>Reichenbachiella</taxon>
    </lineage>
</organism>
<evidence type="ECO:0000313" key="3">
    <source>
        <dbReference type="Proteomes" id="UP001300692"/>
    </source>
</evidence>
<dbReference type="InterPro" id="IPR003594">
    <property type="entry name" value="HATPase_dom"/>
</dbReference>
<dbReference type="EMBL" id="JAOYOD010000012">
    <property type="protein sequence ID" value="MCV9389550.1"/>
    <property type="molecule type" value="Genomic_DNA"/>
</dbReference>
<reference evidence="2 3" key="1">
    <citation type="submission" date="2022-10" db="EMBL/GenBank/DDBJ databases">
        <title>Comparative genomics and taxonomic characterization of three novel marine species of genus Reichenbachiella exhibiting antioxidant and polysaccharide degradation activities.</title>
        <authorList>
            <person name="Muhammad N."/>
            <person name="Lee Y.-J."/>
            <person name="Ko J."/>
            <person name="Kim S.-G."/>
        </authorList>
    </citation>
    <scope>NUCLEOTIDE SEQUENCE [LARGE SCALE GENOMIC DNA]</scope>
    <source>
        <strain evidence="2 3">ABR2-5</strain>
    </source>
</reference>